<dbReference type="SUPFAM" id="SSF52540">
    <property type="entry name" value="P-loop containing nucleoside triphosphate hydrolases"/>
    <property type="match status" value="1"/>
</dbReference>
<sequence>MGTILLEQRIAFSPLARRLIERAQQNAAYMQATEYHPEHLLLSAVQLDDVSMSNVFGLLGMDIRDLRKAATGIVRRIEANPVETEKEAAIPPARSTQECLDWACTFAEQRHSPYVRAEYILLSALRHPQVQPLLLLMFSPQDVIPSYLTDESGTSYTGAIDQLIQIKIREFKRLGKNISEPTLLRCERPTVTFADIAGANAARHALRPVISHLRRSQLHPDKQLNTLDETLLLGHPSTERTLLVQALAGEAIVSLVTLSCSPFVSLLNALDADRVPEEDLIWLEQEYPTFQRTDVVQTARNLLHTSFELATTWAPCLLFIDNLDEISHLERKDVQVALNHQLLIELDAVNWQPPIAVLVTAYKLDGLDPKLLLPGHFERRVSLSESYAIHPAAQTKLCLSCRREGLANWHYCIYCGAELVKTCPQCGTPHVEVEGSHYCHACGSASWI</sequence>
<reference evidence="10 11" key="1">
    <citation type="submission" date="2019-01" db="EMBL/GenBank/DDBJ databases">
        <title>Draft genome sequence of Dictyobacter sp. Uno17.</title>
        <authorList>
            <person name="Wang C.M."/>
            <person name="Zheng Y."/>
            <person name="Sakai Y."/>
            <person name="Abe K."/>
            <person name="Yokota A."/>
            <person name="Yabe S."/>
        </authorList>
    </citation>
    <scope>NUCLEOTIDE SEQUENCE [LARGE SCALE GENOMIC DNA]</scope>
    <source>
        <strain evidence="10 11">Uno17</strain>
    </source>
</reference>
<name>A0A5A5TBM7_9CHLR</name>
<dbReference type="GO" id="GO:0008237">
    <property type="term" value="F:metallopeptidase activity"/>
    <property type="evidence" value="ECO:0007669"/>
    <property type="project" value="UniProtKB-KW"/>
</dbReference>
<evidence type="ECO:0000259" key="8">
    <source>
        <dbReference type="Pfam" id="PF00004"/>
    </source>
</evidence>
<evidence type="ECO:0000256" key="4">
    <source>
        <dbReference type="ARBA" id="ARBA00022741"/>
    </source>
</evidence>
<keyword evidence="7" id="KW-0645">Protease</keyword>
<evidence type="ECO:0000256" key="5">
    <source>
        <dbReference type="ARBA" id="ARBA00022833"/>
    </source>
</evidence>
<keyword evidence="7" id="KW-0378">Hydrolase</keyword>
<evidence type="ECO:0008006" key="12">
    <source>
        <dbReference type="Google" id="ProtNLM"/>
    </source>
</evidence>
<evidence type="ECO:0000313" key="10">
    <source>
        <dbReference type="EMBL" id="GCF08423.1"/>
    </source>
</evidence>
<dbReference type="GO" id="GO:0016887">
    <property type="term" value="F:ATP hydrolysis activity"/>
    <property type="evidence" value="ECO:0007669"/>
    <property type="project" value="InterPro"/>
</dbReference>
<dbReference type="InterPro" id="IPR036628">
    <property type="entry name" value="Clp_N_dom_sf"/>
</dbReference>
<keyword evidence="6" id="KW-0067">ATP-binding</keyword>
<evidence type="ECO:0000256" key="7">
    <source>
        <dbReference type="ARBA" id="ARBA00023049"/>
    </source>
</evidence>
<dbReference type="Gene3D" id="1.10.1780.10">
    <property type="entry name" value="Clp, N-terminal domain"/>
    <property type="match status" value="1"/>
</dbReference>
<dbReference type="GO" id="GO:0005524">
    <property type="term" value="F:ATP binding"/>
    <property type="evidence" value="ECO:0007669"/>
    <property type="project" value="UniProtKB-KW"/>
</dbReference>
<keyword evidence="3" id="KW-0677">Repeat</keyword>
<evidence type="ECO:0000256" key="1">
    <source>
        <dbReference type="ARBA" id="ARBA00001947"/>
    </source>
</evidence>
<accession>A0A5A5TBM7</accession>
<feature type="domain" description="ATPase AAA-type core" evidence="8">
    <location>
        <begin position="231"/>
        <end position="383"/>
    </location>
</feature>
<keyword evidence="7" id="KW-0482">Metalloprotease</keyword>
<comment type="caution">
    <text evidence="10">The sequence shown here is derived from an EMBL/GenBank/DDBJ whole genome shotgun (WGS) entry which is preliminary data.</text>
</comment>
<dbReference type="AlphaFoldDB" id="A0A5A5TBM7"/>
<dbReference type="GO" id="GO:0046872">
    <property type="term" value="F:metal ion binding"/>
    <property type="evidence" value="ECO:0007669"/>
    <property type="project" value="UniProtKB-KW"/>
</dbReference>
<proteinExistence type="predicted"/>
<dbReference type="Gene3D" id="3.40.50.300">
    <property type="entry name" value="P-loop containing nucleotide triphosphate hydrolases"/>
    <property type="match status" value="1"/>
</dbReference>
<protein>
    <recommendedName>
        <fullName evidence="12">Clp R domain-containing protein</fullName>
    </recommendedName>
</protein>
<keyword evidence="4" id="KW-0547">Nucleotide-binding</keyword>
<evidence type="ECO:0000259" key="9">
    <source>
        <dbReference type="Pfam" id="PF02861"/>
    </source>
</evidence>
<dbReference type="InterPro" id="IPR050928">
    <property type="entry name" value="ATP-dep_Zn_Metalloprotease"/>
</dbReference>
<evidence type="ECO:0000256" key="2">
    <source>
        <dbReference type="ARBA" id="ARBA00022723"/>
    </source>
</evidence>
<evidence type="ECO:0000256" key="6">
    <source>
        <dbReference type="ARBA" id="ARBA00022840"/>
    </source>
</evidence>
<evidence type="ECO:0000313" key="11">
    <source>
        <dbReference type="Proteomes" id="UP000322530"/>
    </source>
</evidence>
<organism evidence="10 11">
    <name type="scientific">Dictyobacter arantiisoli</name>
    <dbReference type="NCBI Taxonomy" id="2014874"/>
    <lineage>
        <taxon>Bacteria</taxon>
        <taxon>Bacillati</taxon>
        <taxon>Chloroflexota</taxon>
        <taxon>Ktedonobacteria</taxon>
        <taxon>Ktedonobacterales</taxon>
        <taxon>Dictyobacteraceae</taxon>
        <taxon>Dictyobacter</taxon>
    </lineage>
</organism>
<dbReference type="InterPro" id="IPR003959">
    <property type="entry name" value="ATPase_AAA_core"/>
</dbReference>
<comment type="cofactor">
    <cofactor evidence="1">
        <name>Zn(2+)</name>
        <dbReference type="ChEBI" id="CHEBI:29105"/>
    </cofactor>
</comment>
<dbReference type="Pfam" id="PF00004">
    <property type="entry name" value="AAA"/>
    <property type="match status" value="1"/>
</dbReference>
<evidence type="ECO:0000256" key="3">
    <source>
        <dbReference type="ARBA" id="ARBA00022737"/>
    </source>
</evidence>
<feature type="domain" description="Clp R" evidence="9">
    <location>
        <begin position="12"/>
        <end position="129"/>
    </location>
</feature>
<keyword evidence="11" id="KW-1185">Reference proteome</keyword>
<dbReference type="PANTHER" id="PTHR43655:SF2">
    <property type="entry name" value="AFG3 LIKE MATRIX AAA PEPTIDASE SUBUNIT 2, ISOFORM A"/>
    <property type="match status" value="1"/>
</dbReference>
<dbReference type="RefSeq" id="WP_172632010.1">
    <property type="nucleotide sequence ID" value="NZ_BIXY01000023.1"/>
</dbReference>
<dbReference type="Proteomes" id="UP000322530">
    <property type="component" value="Unassembled WGS sequence"/>
</dbReference>
<dbReference type="EMBL" id="BIXY01000023">
    <property type="protein sequence ID" value="GCF08423.1"/>
    <property type="molecule type" value="Genomic_DNA"/>
</dbReference>
<keyword evidence="2" id="KW-0479">Metal-binding</keyword>
<dbReference type="PANTHER" id="PTHR43655">
    <property type="entry name" value="ATP-DEPENDENT PROTEASE"/>
    <property type="match status" value="1"/>
</dbReference>
<dbReference type="InterPro" id="IPR004176">
    <property type="entry name" value="Clp_R_N"/>
</dbReference>
<dbReference type="Pfam" id="PF02861">
    <property type="entry name" value="Clp_N"/>
    <property type="match status" value="1"/>
</dbReference>
<keyword evidence="5" id="KW-0862">Zinc</keyword>
<dbReference type="InterPro" id="IPR027417">
    <property type="entry name" value="P-loop_NTPase"/>
</dbReference>
<gene>
    <name evidence="10" type="ORF">KDI_19870</name>
</gene>
<dbReference type="SUPFAM" id="SSF81923">
    <property type="entry name" value="Double Clp-N motif"/>
    <property type="match status" value="1"/>
</dbReference>